<protein>
    <submittedName>
        <fullName evidence="2">Glycosyltransferase</fullName>
    </submittedName>
</protein>
<name>A0A7J5JS41_BACT4</name>
<comment type="caution">
    <text evidence="2">The sequence shown here is derived from an EMBL/GenBank/DDBJ whole genome shotgun (WGS) entry which is preliminary data.</text>
</comment>
<evidence type="ECO:0000313" key="3">
    <source>
        <dbReference type="Proteomes" id="UP000460317"/>
    </source>
</evidence>
<dbReference type="GO" id="GO:0016758">
    <property type="term" value="F:hexosyltransferase activity"/>
    <property type="evidence" value="ECO:0007669"/>
    <property type="project" value="UniProtKB-ARBA"/>
</dbReference>
<organism evidence="2 3">
    <name type="scientific">Bacteroides thetaiotaomicron</name>
    <dbReference type="NCBI Taxonomy" id="818"/>
    <lineage>
        <taxon>Bacteria</taxon>
        <taxon>Pseudomonadati</taxon>
        <taxon>Bacteroidota</taxon>
        <taxon>Bacteroidia</taxon>
        <taxon>Bacteroidales</taxon>
        <taxon>Bacteroidaceae</taxon>
        <taxon>Bacteroides</taxon>
    </lineage>
</organism>
<dbReference type="SUPFAM" id="SSF53448">
    <property type="entry name" value="Nucleotide-diphospho-sugar transferases"/>
    <property type="match status" value="1"/>
</dbReference>
<dbReference type="RefSeq" id="WP_016269312.1">
    <property type="nucleotide sequence ID" value="NZ_RCXW01000004.1"/>
</dbReference>
<proteinExistence type="predicted"/>
<dbReference type="Proteomes" id="UP000460317">
    <property type="component" value="Unassembled WGS sequence"/>
</dbReference>
<dbReference type="AlphaFoldDB" id="A0A7J5JS41"/>
<accession>A0A7J5JS41</accession>
<gene>
    <name evidence="2" type="ORF">GAN93_05315</name>
</gene>
<dbReference type="PANTHER" id="PTHR22916">
    <property type="entry name" value="GLYCOSYLTRANSFERASE"/>
    <property type="match status" value="1"/>
</dbReference>
<dbReference type="EMBL" id="WCSB01000003">
    <property type="protein sequence ID" value="KAB4454271.1"/>
    <property type="molecule type" value="Genomic_DNA"/>
</dbReference>
<dbReference type="InterPro" id="IPR001173">
    <property type="entry name" value="Glyco_trans_2-like"/>
</dbReference>
<dbReference type="CDD" id="cd00761">
    <property type="entry name" value="Glyco_tranf_GTA_type"/>
    <property type="match status" value="1"/>
</dbReference>
<dbReference type="InterPro" id="IPR029044">
    <property type="entry name" value="Nucleotide-diphossugar_trans"/>
</dbReference>
<dbReference type="Gene3D" id="3.90.550.10">
    <property type="entry name" value="Spore Coat Polysaccharide Biosynthesis Protein SpsA, Chain A"/>
    <property type="match status" value="1"/>
</dbReference>
<dbReference type="Pfam" id="PF00535">
    <property type="entry name" value="Glycos_transf_2"/>
    <property type="match status" value="1"/>
</dbReference>
<evidence type="ECO:0000313" key="2">
    <source>
        <dbReference type="EMBL" id="KAB4454271.1"/>
    </source>
</evidence>
<sequence>MVDLVKKESVGPLVSIIIPVYNNEAYLEACIFSVVHQTYKNIEVIVVNDGSTDNSLSVINNCSDSRIIVIDKSNEGTFLARKAGLDKATGKYVQYLDSDDTLIEDAIERLVTKAEETNADIIAAPFFFCHMGKGPELSAKLRFKELSGSEYFREMLTGNAYWSVWSNFQKRSLSIDFPIRVISNMSYAEDTILITQLVLNANKVVALSEPILNYNKYMTSMTAQMTDWKYKQLRFSQIWIENYLEEKGLKFKFSKELAIRHIQMAFSGIYWHLFQNTTQDMKRMIKDLSLYPDLCSLLNKQELKIVSYYRKSALIGRIKLICYSKKGKI</sequence>
<feature type="domain" description="Glycosyltransferase 2-like" evidence="1">
    <location>
        <begin position="15"/>
        <end position="142"/>
    </location>
</feature>
<evidence type="ECO:0000259" key="1">
    <source>
        <dbReference type="Pfam" id="PF00535"/>
    </source>
</evidence>
<keyword evidence="2" id="KW-0808">Transferase</keyword>
<reference evidence="2 3" key="1">
    <citation type="journal article" date="2019" name="Nat. Med.">
        <title>A library of human gut bacterial isolates paired with longitudinal multiomics data enables mechanistic microbiome research.</title>
        <authorList>
            <person name="Poyet M."/>
            <person name="Groussin M."/>
            <person name="Gibbons S.M."/>
            <person name="Avila-Pacheco J."/>
            <person name="Jiang X."/>
            <person name="Kearney S.M."/>
            <person name="Perrotta A.R."/>
            <person name="Berdy B."/>
            <person name="Zhao S."/>
            <person name="Lieberman T.D."/>
            <person name="Swanson P.K."/>
            <person name="Smith M."/>
            <person name="Roesemann S."/>
            <person name="Alexander J.E."/>
            <person name="Rich S.A."/>
            <person name="Livny J."/>
            <person name="Vlamakis H."/>
            <person name="Clish C."/>
            <person name="Bullock K."/>
            <person name="Deik A."/>
            <person name="Scott J."/>
            <person name="Pierce K.A."/>
            <person name="Xavier R.J."/>
            <person name="Alm E.J."/>
        </authorList>
    </citation>
    <scope>NUCLEOTIDE SEQUENCE [LARGE SCALE GENOMIC DNA]</scope>
    <source>
        <strain evidence="2 3">BIOML-A165</strain>
    </source>
</reference>
<dbReference type="PANTHER" id="PTHR22916:SF3">
    <property type="entry name" value="UDP-GLCNAC:BETAGAL BETA-1,3-N-ACETYLGLUCOSAMINYLTRANSFERASE-LIKE PROTEIN 1"/>
    <property type="match status" value="1"/>
</dbReference>